<proteinExistence type="predicted"/>
<name>A0A1Y2CV30_9FUNG</name>
<feature type="compositionally biased region" description="Low complexity" evidence="1">
    <location>
        <begin position="18"/>
        <end position="52"/>
    </location>
</feature>
<dbReference type="EMBL" id="MCOG01000098">
    <property type="protein sequence ID" value="ORY50175.1"/>
    <property type="molecule type" value="Genomic_DNA"/>
</dbReference>
<protein>
    <submittedName>
        <fullName evidence="2">Uncharacterized protein</fullName>
    </submittedName>
</protein>
<dbReference type="Proteomes" id="UP000193920">
    <property type="component" value="Unassembled WGS sequence"/>
</dbReference>
<feature type="region of interest" description="Disordered" evidence="1">
    <location>
        <begin position="146"/>
        <end position="258"/>
    </location>
</feature>
<accession>A0A1Y2CV30</accession>
<feature type="compositionally biased region" description="Low complexity" evidence="1">
    <location>
        <begin position="240"/>
        <end position="258"/>
    </location>
</feature>
<comment type="caution">
    <text evidence="2">The sequence shown here is derived from an EMBL/GenBank/DDBJ whole genome shotgun (WGS) entry which is preliminary data.</text>
</comment>
<evidence type="ECO:0000256" key="1">
    <source>
        <dbReference type="SAM" id="MobiDB-lite"/>
    </source>
</evidence>
<gene>
    <name evidence="2" type="ORF">LY90DRAFT_670804</name>
</gene>
<evidence type="ECO:0000313" key="2">
    <source>
        <dbReference type="EMBL" id="ORY50175.1"/>
    </source>
</evidence>
<feature type="compositionally biased region" description="Polar residues" evidence="1">
    <location>
        <begin position="216"/>
        <end position="239"/>
    </location>
</feature>
<evidence type="ECO:0000313" key="3">
    <source>
        <dbReference type="Proteomes" id="UP000193920"/>
    </source>
</evidence>
<feature type="region of interest" description="Disordered" evidence="1">
    <location>
        <begin position="18"/>
        <end position="58"/>
    </location>
</feature>
<organism evidence="2 3">
    <name type="scientific">Neocallimastix californiae</name>
    <dbReference type="NCBI Taxonomy" id="1754190"/>
    <lineage>
        <taxon>Eukaryota</taxon>
        <taxon>Fungi</taxon>
        <taxon>Fungi incertae sedis</taxon>
        <taxon>Chytridiomycota</taxon>
        <taxon>Chytridiomycota incertae sedis</taxon>
        <taxon>Neocallimastigomycetes</taxon>
        <taxon>Neocallimastigales</taxon>
        <taxon>Neocallimastigaceae</taxon>
        <taxon>Neocallimastix</taxon>
    </lineage>
</organism>
<reference evidence="2 3" key="1">
    <citation type="submission" date="2016-08" db="EMBL/GenBank/DDBJ databases">
        <title>A Parts List for Fungal Cellulosomes Revealed by Comparative Genomics.</title>
        <authorList>
            <consortium name="DOE Joint Genome Institute"/>
            <person name="Haitjema C.H."/>
            <person name="Gilmore S.P."/>
            <person name="Henske J.K."/>
            <person name="Solomon K.V."/>
            <person name="De Groot R."/>
            <person name="Kuo A."/>
            <person name="Mondo S.J."/>
            <person name="Salamov A.A."/>
            <person name="Labutti K."/>
            <person name="Zhao Z."/>
            <person name="Chiniquy J."/>
            <person name="Barry K."/>
            <person name="Brewer H.M."/>
            <person name="Purvine S.O."/>
            <person name="Wright A.T."/>
            <person name="Boxma B."/>
            <person name="Van Alen T."/>
            <person name="Hackstein J.H."/>
            <person name="Baker S.E."/>
            <person name="Grigoriev I.V."/>
            <person name="O'Malley M.A."/>
        </authorList>
    </citation>
    <scope>NUCLEOTIDE SEQUENCE [LARGE SCALE GENOMIC DNA]</scope>
    <source>
        <strain evidence="2 3">G1</strain>
    </source>
</reference>
<sequence>MSSFQFQSNSEMFNEILSNSNNTTTTNNNNNNNNNNNINNNINNNNTNSNNSLNYDSNELSKSESAKLEVINNINKYGILDDMLSSWGNNDEKNLVSIYKENNTASYFYFSNMPSDTSLFLPSFFTLSHKKKPACYIQKQINKLKQKPKVNSSNSLYNKKNKKSNSVISLSSSNSNSHINISKRNQKLSSTSSLVSSNSSQSINQGTTENKPIKNNLRNLKNTNYLKKNQNIHTKSEVGNLNKNNKNNSDISISINDNYKNTSDLGKNKLKLYDKKIIKSIKSNITSGSSSSLDSSISSSSLTSLERLSDKVQTSLPPLIRSNYSCLDFSLEKKRE</sequence>
<feature type="compositionally biased region" description="Low complexity" evidence="1">
    <location>
        <begin position="149"/>
        <end position="202"/>
    </location>
</feature>
<dbReference type="AlphaFoldDB" id="A0A1Y2CV30"/>
<keyword evidence="3" id="KW-1185">Reference proteome</keyword>